<dbReference type="InterPro" id="IPR051056">
    <property type="entry name" value="Glycosyl_Hydrolase_73"/>
</dbReference>
<keyword evidence="3" id="KW-0812">Transmembrane</keyword>
<evidence type="ECO:0000256" key="3">
    <source>
        <dbReference type="SAM" id="Phobius"/>
    </source>
</evidence>
<protein>
    <submittedName>
        <fullName evidence="5">Glycoside hydrolase family 73 protein</fullName>
    </submittedName>
</protein>
<dbReference type="PANTHER" id="PTHR33308:SF10">
    <property type="entry name" value="EXO-GLUCOSAMINIDASE LYTG"/>
    <property type="match status" value="1"/>
</dbReference>
<dbReference type="EMBL" id="JAVBVO010000001">
    <property type="protein sequence ID" value="MDZ5757224.1"/>
    <property type="molecule type" value="Genomic_DNA"/>
</dbReference>
<dbReference type="Gene3D" id="1.10.530.10">
    <property type="match status" value="1"/>
</dbReference>
<dbReference type="RefSeq" id="WP_016356346.1">
    <property type="nucleotide sequence ID" value="NZ_BJOJ01000024.1"/>
</dbReference>
<dbReference type="GeneID" id="83606815"/>
<feature type="domain" description="Mannosyl-glycoprotein endo-beta-N-acetylglucosamidase-like" evidence="4">
    <location>
        <begin position="51"/>
        <end position="209"/>
    </location>
</feature>
<keyword evidence="2 5" id="KW-0378">Hydrolase</keyword>
<reference evidence="5" key="1">
    <citation type="submission" date="2023-08" db="EMBL/GenBank/DDBJ databases">
        <title>Genomic characterization of piscicolin 126 produced by Carnobacterium maltaromaticum CM22 strain isolated from salmon (Salmo salar).</title>
        <authorList>
            <person name="Gonzalez-Gragera E."/>
            <person name="Garcia-Lopez J.D."/>
            <person name="Teso-Perez C."/>
            <person name="Gimenez-Hernandez I."/>
            <person name="Peralta-Sanchez J.M."/>
            <person name="Valdivia E."/>
            <person name="Montalban-Lopez M."/>
            <person name="Martin-Platero A.M."/>
            <person name="Banos A."/>
            <person name="Martinez-Bueno M."/>
        </authorList>
    </citation>
    <scope>NUCLEOTIDE SEQUENCE</scope>
    <source>
        <strain evidence="5">CM22</strain>
    </source>
</reference>
<name>A0AAW9JPG3_CARML</name>
<evidence type="ECO:0000256" key="1">
    <source>
        <dbReference type="ARBA" id="ARBA00010266"/>
    </source>
</evidence>
<dbReference type="GO" id="GO:0004040">
    <property type="term" value="F:amidase activity"/>
    <property type="evidence" value="ECO:0007669"/>
    <property type="project" value="InterPro"/>
</dbReference>
<dbReference type="PROSITE" id="PS51257">
    <property type="entry name" value="PROKAR_LIPOPROTEIN"/>
    <property type="match status" value="1"/>
</dbReference>
<dbReference type="PANTHER" id="PTHR33308">
    <property type="entry name" value="PEPTIDOGLYCAN HYDROLASE FLGJ"/>
    <property type="match status" value="1"/>
</dbReference>
<feature type="transmembrane region" description="Helical" evidence="3">
    <location>
        <begin position="21"/>
        <end position="41"/>
    </location>
</feature>
<evidence type="ECO:0000313" key="6">
    <source>
        <dbReference type="Proteomes" id="UP001290462"/>
    </source>
</evidence>
<dbReference type="Proteomes" id="UP001290462">
    <property type="component" value="Unassembled WGS sequence"/>
</dbReference>
<comment type="similarity">
    <text evidence="1">Belongs to the glycosyl hydrolase 73 family.</text>
</comment>
<sequence>MVLKKGNKNLKKLKSIKIIPSYLVASIFISCLVFFGTLSFLSSRENAQQAQVAVEIDQEQAFIDKISAYAKVLQSEYGVLPSISIAQAILESNWGNSELSEKYNNFYGIKGSEEANTVLMNTKEFVDEEWIEINGRFRIYESWQDSMNAHTKLFVEGTTWNPQQYAAVLAADNYRDAAFALQASGYATDPTYPEKLIELIQQYKLDQFDK</sequence>
<evidence type="ECO:0000313" key="5">
    <source>
        <dbReference type="EMBL" id="MDZ5757224.1"/>
    </source>
</evidence>
<keyword evidence="3" id="KW-1133">Transmembrane helix</keyword>
<dbReference type="PRINTS" id="PR01002">
    <property type="entry name" value="FLGFLGJ"/>
</dbReference>
<keyword evidence="3" id="KW-0472">Membrane</keyword>
<proteinExistence type="inferred from homology"/>
<gene>
    <name evidence="5" type="ORF">RAK27_00975</name>
</gene>
<organism evidence="5 6">
    <name type="scientific">Carnobacterium maltaromaticum</name>
    <name type="common">Carnobacterium piscicola</name>
    <dbReference type="NCBI Taxonomy" id="2751"/>
    <lineage>
        <taxon>Bacteria</taxon>
        <taxon>Bacillati</taxon>
        <taxon>Bacillota</taxon>
        <taxon>Bacilli</taxon>
        <taxon>Lactobacillales</taxon>
        <taxon>Carnobacteriaceae</taxon>
        <taxon>Carnobacterium</taxon>
    </lineage>
</organism>
<dbReference type="Gene3D" id="4.10.80.30">
    <property type="entry name" value="DNA polymerase, domain 6"/>
    <property type="match status" value="1"/>
</dbReference>
<dbReference type="Pfam" id="PF01832">
    <property type="entry name" value="Glucosaminidase"/>
    <property type="match status" value="1"/>
</dbReference>
<accession>A0AAW9JPG3</accession>
<evidence type="ECO:0000259" key="4">
    <source>
        <dbReference type="SMART" id="SM00047"/>
    </source>
</evidence>
<dbReference type="AlphaFoldDB" id="A0AAW9JPG3"/>
<dbReference type="SMART" id="SM00047">
    <property type="entry name" value="LYZ2"/>
    <property type="match status" value="1"/>
</dbReference>
<evidence type="ECO:0000256" key="2">
    <source>
        <dbReference type="ARBA" id="ARBA00022801"/>
    </source>
</evidence>
<comment type="caution">
    <text evidence="5">The sequence shown here is derived from an EMBL/GenBank/DDBJ whole genome shotgun (WGS) entry which is preliminary data.</text>
</comment>
<dbReference type="InterPro" id="IPR002901">
    <property type="entry name" value="MGlyc_endo_b_GlcNAc-like_dom"/>
</dbReference>